<dbReference type="InterPro" id="IPR011335">
    <property type="entry name" value="Restrct_endonuc-II-like"/>
</dbReference>
<accession>A0A7S6RE25</accession>
<feature type="domain" description="Putative restriction endonuclease" evidence="1">
    <location>
        <begin position="13"/>
        <end position="166"/>
    </location>
</feature>
<dbReference type="PANTHER" id="PTHR34107:SF5">
    <property type="entry name" value="SLL1355 PROTEIN"/>
    <property type="match status" value="1"/>
</dbReference>
<dbReference type="InterPro" id="IPR008538">
    <property type="entry name" value="Uma2"/>
</dbReference>
<dbReference type="CDD" id="cd06260">
    <property type="entry name" value="DUF820-like"/>
    <property type="match status" value="1"/>
</dbReference>
<dbReference type="GO" id="GO:0004519">
    <property type="term" value="F:endonuclease activity"/>
    <property type="evidence" value="ECO:0007669"/>
    <property type="project" value="UniProtKB-KW"/>
</dbReference>
<proteinExistence type="predicted"/>
<keyword evidence="3" id="KW-1185">Reference proteome</keyword>
<dbReference type="InterPro" id="IPR012296">
    <property type="entry name" value="Nuclease_put_TT1808"/>
</dbReference>
<evidence type="ECO:0000313" key="2">
    <source>
        <dbReference type="EMBL" id="QOV22667.1"/>
    </source>
</evidence>
<gene>
    <name evidence="2" type="ORF">IM676_18790</name>
</gene>
<sequence>MTTFSPQTLTIDGFLKLPCVEESPAWEYMDGEAMQKPMPKTRHSILQKRLLTEVDSHSQAYTALPELRCTFAGRSIVPDIAVIAWARIAVNEVGEAEDNFTAPPDWSIEILSPDQKANRVIDNLLHCLKHGCQLGWMVDPDDYSVLILTPDQQPQICRGASPLQVLAGVDLNLTSEQVFTWLKINQRSS</sequence>
<dbReference type="SUPFAM" id="SSF52980">
    <property type="entry name" value="Restriction endonuclease-like"/>
    <property type="match status" value="1"/>
</dbReference>
<evidence type="ECO:0000313" key="3">
    <source>
        <dbReference type="Proteomes" id="UP000593846"/>
    </source>
</evidence>
<organism evidence="2 3">
    <name type="scientific">Anabaenopsis elenkinii CCIBt3563</name>
    <dbReference type="NCBI Taxonomy" id="2779889"/>
    <lineage>
        <taxon>Bacteria</taxon>
        <taxon>Bacillati</taxon>
        <taxon>Cyanobacteriota</taxon>
        <taxon>Cyanophyceae</taxon>
        <taxon>Nostocales</taxon>
        <taxon>Nodulariaceae</taxon>
        <taxon>Anabaenopsis</taxon>
    </lineage>
</organism>
<dbReference type="Gene3D" id="3.90.1570.10">
    <property type="entry name" value="tt1808, chain A"/>
    <property type="match status" value="1"/>
</dbReference>
<keyword evidence="2" id="KW-0540">Nuclease</keyword>
<evidence type="ECO:0000259" key="1">
    <source>
        <dbReference type="Pfam" id="PF05685"/>
    </source>
</evidence>
<dbReference type="PANTHER" id="PTHR34107">
    <property type="entry name" value="SLL0198 PROTEIN-RELATED"/>
    <property type="match status" value="1"/>
</dbReference>
<dbReference type="RefSeq" id="WP_200988285.1">
    <property type="nucleotide sequence ID" value="NZ_CP063311.1"/>
</dbReference>
<name>A0A7S6RE25_9CYAN</name>
<dbReference type="KEGG" id="aee:IM676_18790"/>
<dbReference type="Proteomes" id="UP000593846">
    <property type="component" value="Chromosome"/>
</dbReference>
<dbReference type="EMBL" id="CP063311">
    <property type="protein sequence ID" value="QOV22667.1"/>
    <property type="molecule type" value="Genomic_DNA"/>
</dbReference>
<reference evidence="3" key="1">
    <citation type="submission" date="2020-10" db="EMBL/GenBank/DDBJ databases">
        <title>Genome-based taxonomic classification of the species Anabaenopsis elenkinii.</title>
        <authorList>
            <person name="Delbaje E."/>
            <person name="Andreote A.P.D."/>
            <person name="Pellegrinetti T.A."/>
            <person name="Cruz R.B."/>
            <person name="Branco L.H.Z."/>
            <person name="Fiore M.F."/>
        </authorList>
    </citation>
    <scope>NUCLEOTIDE SEQUENCE [LARGE SCALE GENOMIC DNA]</scope>
    <source>
        <strain evidence="3">CCIBt3563</strain>
    </source>
</reference>
<dbReference type="AlphaFoldDB" id="A0A7S6RE25"/>
<dbReference type="Pfam" id="PF05685">
    <property type="entry name" value="Uma2"/>
    <property type="match status" value="1"/>
</dbReference>
<keyword evidence="2" id="KW-0378">Hydrolase</keyword>
<keyword evidence="2" id="KW-0255">Endonuclease</keyword>
<protein>
    <submittedName>
        <fullName evidence="2">Uma2 family endonuclease</fullName>
    </submittedName>
</protein>